<dbReference type="Proteomes" id="UP000324222">
    <property type="component" value="Unassembled WGS sequence"/>
</dbReference>
<accession>A0A5B7FLJ7</accession>
<dbReference type="AlphaFoldDB" id="A0A5B7FLJ7"/>
<proteinExistence type="predicted"/>
<protein>
    <submittedName>
        <fullName evidence="2">Uncharacterized protein</fullName>
    </submittedName>
</protein>
<evidence type="ECO:0000313" key="3">
    <source>
        <dbReference type="Proteomes" id="UP000324222"/>
    </source>
</evidence>
<keyword evidence="3" id="KW-1185">Reference proteome</keyword>
<evidence type="ECO:0000313" key="2">
    <source>
        <dbReference type="EMBL" id="MPC46039.1"/>
    </source>
</evidence>
<evidence type="ECO:0000256" key="1">
    <source>
        <dbReference type="SAM" id="MobiDB-lite"/>
    </source>
</evidence>
<gene>
    <name evidence="2" type="ORF">E2C01_039748</name>
</gene>
<organism evidence="2 3">
    <name type="scientific">Portunus trituberculatus</name>
    <name type="common">Swimming crab</name>
    <name type="synonym">Neptunus trituberculatus</name>
    <dbReference type="NCBI Taxonomy" id="210409"/>
    <lineage>
        <taxon>Eukaryota</taxon>
        <taxon>Metazoa</taxon>
        <taxon>Ecdysozoa</taxon>
        <taxon>Arthropoda</taxon>
        <taxon>Crustacea</taxon>
        <taxon>Multicrustacea</taxon>
        <taxon>Malacostraca</taxon>
        <taxon>Eumalacostraca</taxon>
        <taxon>Eucarida</taxon>
        <taxon>Decapoda</taxon>
        <taxon>Pleocyemata</taxon>
        <taxon>Brachyura</taxon>
        <taxon>Eubrachyura</taxon>
        <taxon>Portunoidea</taxon>
        <taxon>Portunidae</taxon>
        <taxon>Portuninae</taxon>
        <taxon>Portunus</taxon>
    </lineage>
</organism>
<feature type="region of interest" description="Disordered" evidence="1">
    <location>
        <begin position="38"/>
        <end position="66"/>
    </location>
</feature>
<comment type="caution">
    <text evidence="2">The sequence shown here is derived from an EMBL/GenBank/DDBJ whole genome shotgun (WGS) entry which is preliminary data.</text>
</comment>
<name>A0A5B7FLJ7_PORTR</name>
<reference evidence="2 3" key="1">
    <citation type="submission" date="2019-05" db="EMBL/GenBank/DDBJ databases">
        <title>Another draft genome of Portunus trituberculatus and its Hox gene families provides insights of decapod evolution.</title>
        <authorList>
            <person name="Jeong J.-H."/>
            <person name="Song I."/>
            <person name="Kim S."/>
            <person name="Choi T."/>
            <person name="Kim D."/>
            <person name="Ryu S."/>
            <person name="Kim W."/>
        </authorList>
    </citation>
    <scope>NUCLEOTIDE SEQUENCE [LARGE SCALE GENOMIC DNA]</scope>
    <source>
        <tissue evidence="2">Muscle</tissue>
    </source>
</reference>
<sequence length="66" mass="6854">MVLCGGSVTGWGVGVKGFKNYGSVCFLKTNAMKVRRRGADEGGGGGCHSSHQGKHFNGLLSKLKAN</sequence>
<dbReference type="EMBL" id="VSRR010007017">
    <property type="protein sequence ID" value="MPC46039.1"/>
    <property type="molecule type" value="Genomic_DNA"/>
</dbReference>